<evidence type="ECO:0000256" key="1">
    <source>
        <dbReference type="SAM" id="MobiDB-lite"/>
    </source>
</evidence>
<evidence type="ECO:0000313" key="2">
    <source>
        <dbReference type="EMBL" id="WAQ85004.1"/>
    </source>
</evidence>
<organism evidence="2 3">
    <name type="scientific">Puccinia triticina</name>
    <dbReference type="NCBI Taxonomy" id="208348"/>
    <lineage>
        <taxon>Eukaryota</taxon>
        <taxon>Fungi</taxon>
        <taxon>Dikarya</taxon>
        <taxon>Basidiomycota</taxon>
        <taxon>Pucciniomycotina</taxon>
        <taxon>Pucciniomycetes</taxon>
        <taxon>Pucciniales</taxon>
        <taxon>Pucciniaceae</taxon>
        <taxon>Puccinia</taxon>
    </lineage>
</organism>
<keyword evidence="3" id="KW-1185">Reference proteome</keyword>
<evidence type="ECO:0000313" key="3">
    <source>
        <dbReference type="Proteomes" id="UP001164743"/>
    </source>
</evidence>
<dbReference type="RefSeq" id="XP_053020559.1">
    <property type="nucleotide sequence ID" value="XM_053169353.1"/>
</dbReference>
<dbReference type="GeneID" id="77810248"/>
<dbReference type="EMBL" id="CP110425">
    <property type="protein sequence ID" value="WAQ85004.1"/>
    <property type="molecule type" value="Genomic_DNA"/>
</dbReference>
<proteinExistence type="predicted"/>
<name>A0ABY7CIE3_9BASI</name>
<sequence>MPRSPNSPSASHPPSRHSTRAITPVRADTNFVRPNNDSRKSLPSTSIVPDSTQNVVQNSSQVSKKRKRRDDGLDVDDVDDYFHKPRFAEDLW</sequence>
<gene>
    <name evidence="2" type="ORF">PtA15_5A577</name>
</gene>
<feature type="region of interest" description="Disordered" evidence="1">
    <location>
        <begin position="1"/>
        <end position="79"/>
    </location>
</feature>
<feature type="compositionally biased region" description="Polar residues" evidence="1">
    <location>
        <begin position="41"/>
        <end position="62"/>
    </location>
</feature>
<protein>
    <submittedName>
        <fullName evidence="2">Uncharacterized protein</fullName>
    </submittedName>
</protein>
<dbReference type="Proteomes" id="UP001164743">
    <property type="component" value="Chromosome 5A"/>
</dbReference>
<reference evidence="2" key="1">
    <citation type="submission" date="2022-10" db="EMBL/GenBank/DDBJ databases">
        <title>Puccinia triticina Genome sequencing and assembly.</title>
        <authorList>
            <person name="Li C."/>
        </authorList>
    </citation>
    <scope>NUCLEOTIDE SEQUENCE</scope>
    <source>
        <strain evidence="2">Pt15</strain>
    </source>
</reference>
<accession>A0ABY7CIE3</accession>
<feature type="compositionally biased region" description="Low complexity" evidence="1">
    <location>
        <begin position="1"/>
        <end position="13"/>
    </location>
</feature>